<dbReference type="SUPFAM" id="SSF52540">
    <property type="entry name" value="P-loop containing nucleoside triphosphate hydrolases"/>
    <property type="match status" value="1"/>
</dbReference>
<evidence type="ECO:0000256" key="1">
    <source>
        <dbReference type="SAM" id="Coils"/>
    </source>
</evidence>
<protein>
    <submittedName>
        <fullName evidence="4">Uncharacterized protein</fullName>
    </submittedName>
</protein>
<dbReference type="Pfam" id="PF20720">
    <property type="entry name" value="nSTAND3"/>
    <property type="match status" value="1"/>
</dbReference>
<keyword evidence="5" id="KW-1185">Reference proteome</keyword>
<keyword evidence="1" id="KW-0175">Coiled coil</keyword>
<feature type="coiled-coil region" evidence="1">
    <location>
        <begin position="169"/>
        <end position="196"/>
    </location>
</feature>
<proteinExistence type="predicted"/>
<feature type="domain" description="DZIP3-like HEPN" evidence="2">
    <location>
        <begin position="34"/>
        <end position="173"/>
    </location>
</feature>
<dbReference type="InterPro" id="IPR049050">
    <property type="entry name" value="nSTAND3"/>
</dbReference>
<gene>
    <name evidence="4" type="ORF">MCOR_34144</name>
</gene>
<name>A0A6J8CY99_MYTCO</name>
<dbReference type="InterPro" id="IPR041249">
    <property type="entry name" value="HEPN_DZIP3"/>
</dbReference>
<evidence type="ECO:0000313" key="4">
    <source>
        <dbReference type="EMBL" id="CAC5399922.1"/>
    </source>
</evidence>
<dbReference type="OrthoDB" id="5958466at2759"/>
<dbReference type="EMBL" id="CACVKT020006131">
    <property type="protein sequence ID" value="CAC5399922.1"/>
    <property type="molecule type" value="Genomic_DNA"/>
</dbReference>
<organism evidence="4 5">
    <name type="scientific">Mytilus coruscus</name>
    <name type="common">Sea mussel</name>
    <dbReference type="NCBI Taxonomy" id="42192"/>
    <lineage>
        <taxon>Eukaryota</taxon>
        <taxon>Metazoa</taxon>
        <taxon>Spiralia</taxon>
        <taxon>Lophotrochozoa</taxon>
        <taxon>Mollusca</taxon>
        <taxon>Bivalvia</taxon>
        <taxon>Autobranchia</taxon>
        <taxon>Pteriomorphia</taxon>
        <taxon>Mytilida</taxon>
        <taxon>Mytiloidea</taxon>
        <taxon>Mytilidae</taxon>
        <taxon>Mytilinae</taxon>
        <taxon>Mytilus</taxon>
    </lineage>
</organism>
<dbReference type="Pfam" id="PF18738">
    <property type="entry name" value="HEPN_DZIP3"/>
    <property type="match status" value="1"/>
</dbReference>
<evidence type="ECO:0000313" key="5">
    <source>
        <dbReference type="Proteomes" id="UP000507470"/>
    </source>
</evidence>
<reference evidence="4 5" key="1">
    <citation type="submission" date="2020-06" db="EMBL/GenBank/DDBJ databases">
        <authorList>
            <person name="Li R."/>
            <person name="Bekaert M."/>
        </authorList>
    </citation>
    <scope>NUCLEOTIDE SEQUENCE [LARGE SCALE GENOMIC DNA]</scope>
    <source>
        <strain evidence="5">wild</strain>
    </source>
</reference>
<accession>A0A6J8CY99</accession>
<sequence length="533" mass="61221">MNEEKQNFIRLFHLVNSIGSEAARVHFDIIFPPNSLIATLNNGKSNINKLYSKRILAQSQKDILFPLPPDINSSKSYDITLMVCLLRNLSNATKPTNGFDQLPPHTEIFPAADFARLKHYRNKLVHSSSDEIENTYYKTSWKDITEAIYILGGQVFISRCEELDGSEMTKTSKAEEERLREELQCLKEEITNDKKVETCALVEALEKENTFIPTRTLDVGLKFLKKKGVVLMTGMAGIGKTRNCLKLLNIFCSEIEHEYQMIKLENLSEWDEFVDLDKHYIVFIDDIFGKTNANYDKGIHEKIINQVYSFVQKGNIKVILSTRDTVKRQCQEIIESHRLFQGSEIDLNSEPFQMNVDQKCGLLVTYMKRNDDFEYTSDGFADTTGAIILNTSDIHDIALSNLVIGFPQAVQMFVNNKKYISLGSAFFRRPDEQTLEDINDMRRQGHQNHKLKIQYSLLVLTVLNDNCFAPYHAHAIVEVNDIIHTIYGDSIKITKDDLIDSVHTLQGRFFQKHPHIAMFEHRLLFESVLLSFG</sequence>
<evidence type="ECO:0000259" key="3">
    <source>
        <dbReference type="Pfam" id="PF20720"/>
    </source>
</evidence>
<feature type="domain" description="Novel STAND NTPase 3" evidence="3">
    <location>
        <begin position="211"/>
        <end position="367"/>
    </location>
</feature>
<evidence type="ECO:0000259" key="2">
    <source>
        <dbReference type="Pfam" id="PF18738"/>
    </source>
</evidence>
<dbReference type="InterPro" id="IPR027417">
    <property type="entry name" value="P-loop_NTPase"/>
</dbReference>
<dbReference type="AlphaFoldDB" id="A0A6J8CY99"/>
<dbReference type="Proteomes" id="UP000507470">
    <property type="component" value="Unassembled WGS sequence"/>
</dbReference>